<keyword evidence="8" id="KW-0131">Cell cycle</keyword>
<keyword evidence="4" id="KW-0963">Cytoplasm</keyword>
<name>A0A109UXN6_9SACH</name>
<evidence type="ECO:0000256" key="9">
    <source>
        <dbReference type="SAM" id="MobiDB-lite"/>
    </source>
</evidence>
<keyword evidence="11" id="KW-1185">Reference proteome</keyword>
<sequence>MYEPENRRSNVGSGTTMTLDRDALMKADEKSLATIINNQLEQYPMFKYCKPFSLSLPKGLLDLPAGCEHQTYEIDLTQYADDEDECKVVKDGGLDTEQIDEKSLDVMEHSEPEFQIFTEEYDDDDLGNPELHLKDPDSEVLFDYTVDSLHDITNGRSAALGKHLIEMIDNLLPQGVPFRDKVISTVKGNLPNSDKIRVLNDIQQQLKPCLQKISSCEFCKNKSHTEMHSDYENNNEHVADQDTKSNETHSKYSSQQLSECGSDHSHSHGDSSNLRSLSSHDRLYEYRPKERPDFHALLAFNPDEKPICMFCEYYLVFGKPPRQMMKWYNQHGAAGVVQHQSADQHEGSKTAKNKKKKKKSKKGKR</sequence>
<reference evidence="10 11" key="1">
    <citation type="submission" date="2016-01" db="EMBL/GenBank/DDBJ databases">
        <title>Genome sequence of the yeast Holleya sinecauda.</title>
        <authorList>
            <person name="Dietrich F.S."/>
        </authorList>
    </citation>
    <scope>NUCLEOTIDE SEQUENCE [LARGE SCALE GENOMIC DNA]</scope>
    <source>
        <strain evidence="10 11">ATCC 58844</strain>
    </source>
</reference>
<dbReference type="GO" id="GO:0000922">
    <property type="term" value="C:spindle pole"/>
    <property type="evidence" value="ECO:0007669"/>
    <property type="project" value="UniProtKB-SubCell"/>
</dbReference>
<evidence type="ECO:0000256" key="3">
    <source>
        <dbReference type="ARBA" id="ARBA00018145"/>
    </source>
</evidence>
<dbReference type="AlphaFoldDB" id="A0A109UXN6"/>
<gene>
    <name evidence="10" type="ORF">AW171_hschr21229</name>
</gene>
<accession>A0A109UXN6</accession>
<dbReference type="InterPro" id="IPR026231">
    <property type="entry name" value="IBD2"/>
</dbReference>
<evidence type="ECO:0000256" key="1">
    <source>
        <dbReference type="ARBA" id="ARBA00004647"/>
    </source>
</evidence>
<dbReference type="EMBL" id="CP014242">
    <property type="protein sequence ID" value="AMD19400.1"/>
    <property type="molecule type" value="Genomic_DNA"/>
</dbReference>
<organism evidence="10 11">
    <name type="scientific">Eremothecium sinecaudum</name>
    <dbReference type="NCBI Taxonomy" id="45286"/>
    <lineage>
        <taxon>Eukaryota</taxon>
        <taxon>Fungi</taxon>
        <taxon>Dikarya</taxon>
        <taxon>Ascomycota</taxon>
        <taxon>Saccharomycotina</taxon>
        <taxon>Saccharomycetes</taxon>
        <taxon>Saccharomycetales</taxon>
        <taxon>Saccharomycetaceae</taxon>
        <taxon>Eremothecium</taxon>
    </lineage>
</organism>
<evidence type="ECO:0000313" key="10">
    <source>
        <dbReference type="EMBL" id="AMD19400.1"/>
    </source>
</evidence>
<evidence type="ECO:0000256" key="5">
    <source>
        <dbReference type="ARBA" id="ARBA00022618"/>
    </source>
</evidence>
<keyword evidence="6" id="KW-0498">Mitosis</keyword>
<feature type="compositionally biased region" description="Basic and acidic residues" evidence="9">
    <location>
        <begin position="227"/>
        <end position="250"/>
    </location>
</feature>
<protein>
    <recommendedName>
        <fullName evidence="3">Protein IBD2</fullName>
    </recommendedName>
</protein>
<proteinExistence type="inferred from homology"/>
<keyword evidence="5" id="KW-0132">Cell division</keyword>
<feature type="compositionally biased region" description="Basic residues" evidence="9">
    <location>
        <begin position="351"/>
        <end position="365"/>
    </location>
</feature>
<evidence type="ECO:0000256" key="2">
    <source>
        <dbReference type="ARBA" id="ARBA00008285"/>
    </source>
</evidence>
<dbReference type="GO" id="GO:0051301">
    <property type="term" value="P:cell division"/>
    <property type="evidence" value="ECO:0007669"/>
    <property type="project" value="UniProtKB-KW"/>
</dbReference>
<dbReference type="PRINTS" id="PR02099">
    <property type="entry name" value="PROTEINIBD2"/>
</dbReference>
<feature type="region of interest" description="Disordered" evidence="9">
    <location>
        <begin position="338"/>
        <end position="365"/>
    </location>
</feature>
<dbReference type="OrthoDB" id="4057723at2759"/>
<dbReference type="GO" id="GO:0007094">
    <property type="term" value="P:mitotic spindle assembly checkpoint signaling"/>
    <property type="evidence" value="ECO:0007669"/>
    <property type="project" value="InterPro"/>
</dbReference>
<evidence type="ECO:0000256" key="7">
    <source>
        <dbReference type="ARBA" id="ARBA00023212"/>
    </source>
</evidence>
<comment type="subcellular location">
    <subcellularLocation>
        <location evidence="1">Cytoplasm</location>
        <location evidence="1">Cytoskeleton</location>
        <location evidence="1">Spindle pole</location>
    </subcellularLocation>
</comment>
<comment type="similarity">
    <text evidence="2">Belongs to the IBD2 family.</text>
</comment>
<evidence type="ECO:0000256" key="4">
    <source>
        <dbReference type="ARBA" id="ARBA00022490"/>
    </source>
</evidence>
<feature type="region of interest" description="Disordered" evidence="9">
    <location>
        <begin position="227"/>
        <end position="276"/>
    </location>
</feature>
<keyword evidence="7" id="KW-0206">Cytoskeleton</keyword>
<evidence type="ECO:0000256" key="6">
    <source>
        <dbReference type="ARBA" id="ARBA00022776"/>
    </source>
</evidence>
<dbReference type="GeneID" id="28721694"/>
<evidence type="ECO:0000313" key="11">
    <source>
        <dbReference type="Proteomes" id="UP000243052"/>
    </source>
</evidence>
<dbReference type="RefSeq" id="XP_017986396.1">
    <property type="nucleotide sequence ID" value="XM_018130907.1"/>
</dbReference>
<dbReference type="Proteomes" id="UP000243052">
    <property type="component" value="Chromosome ii"/>
</dbReference>
<evidence type="ECO:0000256" key="8">
    <source>
        <dbReference type="ARBA" id="ARBA00023306"/>
    </source>
</evidence>